<dbReference type="InterPro" id="IPR046341">
    <property type="entry name" value="SET_dom_sf"/>
</dbReference>
<evidence type="ECO:0000313" key="2">
    <source>
        <dbReference type="EMBL" id="GLC55238.1"/>
    </source>
</evidence>
<feature type="compositionally biased region" description="Basic and acidic residues" evidence="1">
    <location>
        <begin position="431"/>
        <end position="440"/>
    </location>
</feature>
<feature type="compositionally biased region" description="Low complexity" evidence="1">
    <location>
        <begin position="115"/>
        <end position="128"/>
    </location>
</feature>
<comment type="caution">
    <text evidence="2">The sequence shown here is derived from an EMBL/GenBank/DDBJ whole genome shotgun (WGS) entry which is preliminary data.</text>
</comment>
<feature type="compositionally biased region" description="Gly residues" evidence="1">
    <location>
        <begin position="272"/>
        <end position="291"/>
    </location>
</feature>
<dbReference type="EMBL" id="BRXU01000012">
    <property type="protein sequence ID" value="GLC55238.1"/>
    <property type="molecule type" value="Genomic_DNA"/>
</dbReference>
<feature type="compositionally biased region" description="Low complexity" evidence="1">
    <location>
        <begin position="696"/>
        <end position="705"/>
    </location>
</feature>
<evidence type="ECO:0000256" key="1">
    <source>
        <dbReference type="SAM" id="MobiDB-lite"/>
    </source>
</evidence>
<protein>
    <recommendedName>
        <fullName evidence="4">SET domain-containing protein</fullName>
    </recommendedName>
</protein>
<feature type="compositionally biased region" description="Polar residues" evidence="1">
    <location>
        <begin position="98"/>
        <end position="107"/>
    </location>
</feature>
<feature type="region of interest" description="Disordered" evidence="1">
    <location>
        <begin position="262"/>
        <end position="296"/>
    </location>
</feature>
<dbReference type="PANTHER" id="PTHR13271:SF154">
    <property type="entry name" value="GRIP DOMAIN-CONTAINING PROTEIN"/>
    <property type="match status" value="1"/>
</dbReference>
<reference evidence="2 3" key="1">
    <citation type="journal article" date="2023" name="Commun. Biol.">
        <title>Reorganization of the ancestral sex-determining regions during the evolution of trioecy in Pleodorina starrii.</title>
        <authorList>
            <person name="Takahashi K."/>
            <person name="Suzuki S."/>
            <person name="Kawai-Toyooka H."/>
            <person name="Yamamoto K."/>
            <person name="Hamaji T."/>
            <person name="Ootsuki R."/>
            <person name="Yamaguchi H."/>
            <person name="Kawachi M."/>
            <person name="Higashiyama T."/>
            <person name="Nozaki H."/>
        </authorList>
    </citation>
    <scope>NUCLEOTIDE SEQUENCE [LARGE SCALE GENOMIC DNA]</scope>
    <source>
        <strain evidence="2 3">NIES-4479</strain>
    </source>
</reference>
<dbReference type="PANTHER" id="PTHR13271">
    <property type="entry name" value="UNCHARACTERIZED PUTATIVE METHYLTRANSFERASE"/>
    <property type="match status" value="1"/>
</dbReference>
<feature type="region of interest" description="Disordered" evidence="1">
    <location>
        <begin position="472"/>
        <end position="492"/>
    </location>
</feature>
<keyword evidence="3" id="KW-1185">Reference proteome</keyword>
<feature type="compositionally biased region" description="Low complexity" evidence="1">
    <location>
        <begin position="262"/>
        <end position="271"/>
    </location>
</feature>
<dbReference type="Proteomes" id="UP001165080">
    <property type="component" value="Unassembled WGS sequence"/>
</dbReference>
<dbReference type="InterPro" id="IPR050600">
    <property type="entry name" value="SETD3_SETD6_MTase"/>
</dbReference>
<evidence type="ECO:0000313" key="3">
    <source>
        <dbReference type="Proteomes" id="UP001165080"/>
    </source>
</evidence>
<sequence length="833" mass="87379">MYVKHTPNSHVNASGKSGSTRSAHVRRFYRGRPPRHLIPASIHATPNHIHDEPASLLFDQLAAEHCPVARVSLARFPQGGFGWLLLRPGAAPRPDPDTATNRPSTTARPPPGTTASPARLAARDAAPAIPFQTRPRSEVGEPHQAGTDQTAEPETAPAIATATATGAGGPLTLLRVPLRLCLSHEVPGCCPPALRSPALRVLFNGAGGSSSSSGSSSGELSWELKLAAALLWACRAGAGRHGVAEAGGAFAAAPALSPSAAVTRDSGAGAEPYGGRGGNGSDDSGGGGGDGESGDGEDGGFMEFWRRYRALLPGVGKLGTLLFFGEGELKELQDPPLAAEARAWQQTVREVYDRWITAPAFRAEVGEVPREEWMWAVGCVESRAFGFRAPVDGRQLHVYVPFFCLANYQPGAPTLHVLRLDPDPDQGPDPDPDHDPDHDPGSGGETAGGSGSASGSSADGWERTVDMLLLQQQQQQQQQEEEGDESAQGRGQGQELGQLFIDYGKKDNRALLNQYGFVLYGNPYDRLDWEGAQLDSSCRMRRDWVYDMAEQLTLEAAEAEADATSTEAASSSPPSCSSSSAAAAPRGSCSRLDSGSSASGRDPRMASGGIEAVRRRFRSAAASIVEACGWRNLHERRLVSPESERRALRELTRWVELRLADLPTSAERDSRQLQQQLLMKCTPGGSHRGPESTEQRGAAGAATARGRWDGGEAGREDADTAADAALEDVGGGGSGSGAAGSALGVAARGPAAAAGFAGGSGGGGRGGGATGDAGVVGLSALRNWRRLQAAIEYRLERKLLLLAALDLLRRLREEGRGGAQQEPGARRAAERCV</sequence>
<proteinExistence type="predicted"/>
<feature type="compositionally biased region" description="Low complexity" evidence="1">
    <location>
        <begin position="562"/>
        <end position="591"/>
    </location>
</feature>
<evidence type="ECO:0008006" key="4">
    <source>
        <dbReference type="Google" id="ProtNLM"/>
    </source>
</evidence>
<dbReference type="AlphaFoldDB" id="A0A9W6BNI1"/>
<feature type="region of interest" description="Disordered" evidence="1">
    <location>
        <begin position="87"/>
        <end position="153"/>
    </location>
</feature>
<gene>
    <name evidence="2" type="primary">PLEST001174</name>
    <name evidence="2" type="ORF">PLESTB_000962900</name>
</gene>
<dbReference type="CDD" id="cd10527">
    <property type="entry name" value="SET_LSMT"/>
    <property type="match status" value="1"/>
</dbReference>
<dbReference type="Gene3D" id="3.90.1410.10">
    <property type="entry name" value="set domain protein methyltransferase, domain 1"/>
    <property type="match status" value="1"/>
</dbReference>
<feature type="compositionally biased region" description="Gly residues" evidence="1">
    <location>
        <begin position="441"/>
        <end position="452"/>
    </location>
</feature>
<feature type="compositionally biased region" description="Basic and acidic residues" evidence="1">
    <location>
        <begin position="706"/>
        <end position="718"/>
    </location>
</feature>
<name>A0A9W6BNI1_9CHLO</name>
<dbReference type="SUPFAM" id="SSF82199">
    <property type="entry name" value="SET domain"/>
    <property type="match status" value="1"/>
</dbReference>
<organism evidence="2 3">
    <name type="scientific">Pleodorina starrii</name>
    <dbReference type="NCBI Taxonomy" id="330485"/>
    <lineage>
        <taxon>Eukaryota</taxon>
        <taxon>Viridiplantae</taxon>
        <taxon>Chlorophyta</taxon>
        <taxon>core chlorophytes</taxon>
        <taxon>Chlorophyceae</taxon>
        <taxon>CS clade</taxon>
        <taxon>Chlamydomonadales</taxon>
        <taxon>Volvocaceae</taxon>
        <taxon>Pleodorina</taxon>
    </lineage>
</organism>
<feature type="region of interest" description="Disordered" evidence="1">
    <location>
        <begin position="416"/>
        <end position="459"/>
    </location>
</feature>
<dbReference type="GO" id="GO:0016279">
    <property type="term" value="F:protein-lysine N-methyltransferase activity"/>
    <property type="evidence" value="ECO:0007669"/>
    <property type="project" value="TreeGrafter"/>
</dbReference>
<feature type="region of interest" description="Disordered" evidence="1">
    <location>
        <begin position="1"/>
        <end position="22"/>
    </location>
</feature>
<accession>A0A9W6BNI1</accession>
<feature type="region of interest" description="Disordered" evidence="1">
    <location>
        <begin position="683"/>
        <end position="719"/>
    </location>
</feature>
<feature type="region of interest" description="Disordered" evidence="1">
    <location>
        <begin position="558"/>
        <end position="607"/>
    </location>
</feature>